<dbReference type="KEGG" id="fer:FNB15_03240"/>
<proteinExistence type="predicted"/>
<dbReference type="PANTHER" id="PTHR22572">
    <property type="entry name" value="SUGAR-1-PHOSPHATE GUANYL TRANSFERASE"/>
    <property type="match status" value="1"/>
</dbReference>
<evidence type="ECO:0000313" key="2">
    <source>
        <dbReference type="EMBL" id="QDO99617.1"/>
    </source>
</evidence>
<dbReference type="Pfam" id="PF00483">
    <property type="entry name" value="NTP_transferase"/>
    <property type="match status" value="1"/>
</dbReference>
<dbReference type="SUPFAM" id="SSF53448">
    <property type="entry name" value="Nucleotide-diphospho-sugar transferases"/>
    <property type="match status" value="1"/>
</dbReference>
<dbReference type="CDD" id="cd06915">
    <property type="entry name" value="NTP_transferase_WcbM_like"/>
    <property type="match status" value="1"/>
</dbReference>
<dbReference type="OrthoDB" id="9814110at2"/>
<dbReference type="Proteomes" id="UP000317496">
    <property type="component" value="Chromosome"/>
</dbReference>
<evidence type="ECO:0000259" key="1">
    <source>
        <dbReference type="Pfam" id="PF00483"/>
    </source>
</evidence>
<protein>
    <submittedName>
        <fullName evidence="2">Nucleotidyl transferase</fullName>
    </submittedName>
</protein>
<dbReference type="InterPro" id="IPR050486">
    <property type="entry name" value="Mannose-1P_guanyltransferase"/>
</dbReference>
<dbReference type="EMBL" id="CP041636">
    <property type="protein sequence ID" value="QDO99617.1"/>
    <property type="molecule type" value="Genomic_DNA"/>
</dbReference>
<dbReference type="Gene3D" id="3.90.550.10">
    <property type="entry name" value="Spore Coat Polysaccharide Biosynthesis Protein SpsA, Chain A"/>
    <property type="match status" value="1"/>
</dbReference>
<gene>
    <name evidence="2" type="ORF">FNB15_03240</name>
</gene>
<dbReference type="AlphaFoldDB" id="A0A516H764"/>
<feature type="domain" description="Nucleotidyl transferase" evidence="1">
    <location>
        <begin position="5"/>
        <end position="135"/>
    </location>
</feature>
<evidence type="ECO:0000313" key="3">
    <source>
        <dbReference type="Proteomes" id="UP000317496"/>
    </source>
</evidence>
<keyword evidence="3" id="KW-1185">Reference proteome</keyword>
<organism evidence="2 3">
    <name type="scientific">Ferrovibrio terrae</name>
    <dbReference type="NCBI Taxonomy" id="2594003"/>
    <lineage>
        <taxon>Bacteria</taxon>
        <taxon>Pseudomonadati</taxon>
        <taxon>Pseudomonadota</taxon>
        <taxon>Alphaproteobacteria</taxon>
        <taxon>Rhodospirillales</taxon>
        <taxon>Rhodospirillaceae</taxon>
        <taxon>Ferrovibrio</taxon>
    </lineage>
</organism>
<accession>A0A516H764</accession>
<dbReference type="GO" id="GO:0016740">
    <property type="term" value="F:transferase activity"/>
    <property type="evidence" value="ECO:0007669"/>
    <property type="project" value="UniProtKB-KW"/>
</dbReference>
<name>A0A516H764_9PROT</name>
<keyword evidence="2" id="KW-0808">Transferase</keyword>
<dbReference type="InterPro" id="IPR029044">
    <property type="entry name" value="Nucleotide-diphossugar_trans"/>
</dbReference>
<dbReference type="InterPro" id="IPR005835">
    <property type="entry name" value="NTP_transferase_dom"/>
</dbReference>
<reference evidence="2 3" key="1">
    <citation type="submission" date="2019-07" db="EMBL/GenBank/DDBJ databases">
        <title>Genome sequencing for Ferrovibrio sp. K5.</title>
        <authorList>
            <person name="Park S.-J."/>
        </authorList>
    </citation>
    <scope>NUCLEOTIDE SEQUENCE [LARGE SCALE GENOMIC DNA]</scope>
    <source>
        <strain evidence="2 3">K5</strain>
    </source>
</reference>
<sequence>MPPLILLAGGLATRMRPLTEKVPKALLDVGGEPFIAHQLRLLAGEGIDRVVICTGYLGEMIEDFVGDGARFGIRVSYSPDGPALLGTGGALVRALPQVEDLFLVMYGDSYLPCAFAPIVEAFRTSEALGVMTVFRNEGRWEKSNVEFDGAMLHRYDKFNPTPAMSHVDYGLSGFRREAFSGYADTAPFDLYVVFADLVQRKMLMGYEVSERFYEIGSQQGLAETDIYLRSQSI</sequence>